<sequence>MEELKKSIDEGIDYIGTVDDSGSITAHIIKIISGETEAKTDTEKRKALDLFLGGMTATSGSNYLPSANNIYKQTLILFSGLHVKCRHLQCTTDNCSSFIDRSNDYWTRLNLVDNIIESS</sequence>
<proteinExistence type="predicted"/>
<dbReference type="Proteomes" id="UP000007797">
    <property type="component" value="Unassembled WGS sequence"/>
</dbReference>
<dbReference type="GeneID" id="14867620"/>
<name>F4Q9T2_CACFS</name>
<organism evidence="1 2">
    <name type="scientific">Cavenderia fasciculata</name>
    <name type="common">Slime mold</name>
    <name type="synonym">Dictyostelium fasciculatum</name>
    <dbReference type="NCBI Taxonomy" id="261658"/>
    <lineage>
        <taxon>Eukaryota</taxon>
        <taxon>Amoebozoa</taxon>
        <taxon>Evosea</taxon>
        <taxon>Eumycetozoa</taxon>
        <taxon>Dictyostelia</taxon>
        <taxon>Acytosteliales</taxon>
        <taxon>Cavenderiaceae</taxon>
        <taxon>Cavenderia</taxon>
    </lineage>
</organism>
<evidence type="ECO:0000313" key="1">
    <source>
        <dbReference type="EMBL" id="EGG15451.1"/>
    </source>
</evidence>
<gene>
    <name evidence="1" type="ORF">DFA_10289</name>
</gene>
<accession>F4Q9T2</accession>
<protein>
    <submittedName>
        <fullName evidence="1">Uncharacterized protein</fullName>
    </submittedName>
</protein>
<evidence type="ECO:0000313" key="2">
    <source>
        <dbReference type="Proteomes" id="UP000007797"/>
    </source>
</evidence>
<dbReference type="OrthoDB" id="18679at2759"/>
<dbReference type="KEGG" id="dfa:DFA_10289"/>
<reference evidence="2" key="1">
    <citation type="journal article" date="2011" name="Genome Res.">
        <title>Phylogeny-wide analysis of social amoeba genomes highlights ancient origins for complex intercellular communication.</title>
        <authorList>
            <person name="Heidel A.J."/>
            <person name="Lawal H.M."/>
            <person name="Felder M."/>
            <person name="Schilde C."/>
            <person name="Helps N.R."/>
            <person name="Tunggal B."/>
            <person name="Rivero F."/>
            <person name="John U."/>
            <person name="Schleicher M."/>
            <person name="Eichinger L."/>
            <person name="Platzer M."/>
            <person name="Noegel A.A."/>
            <person name="Schaap P."/>
            <person name="Gloeckner G."/>
        </authorList>
    </citation>
    <scope>NUCLEOTIDE SEQUENCE [LARGE SCALE GENOMIC DNA]</scope>
    <source>
        <strain evidence="2">SH3</strain>
    </source>
</reference>
<dbReference type="EMBL" id="GL883026">
    <property type="protein sequence ID" value="EGG15451.1"/>
    <property type="molecule type" value="Genomic_DNA"/>
</dbReference>
<dbReference type="RefSeq" id="XP_004354193.1">
    <property type="nucleotide sequence ID" value="XM_004354141.1"/>
</dbReference>
<keyword evidence="2" id="KW-1185">Reference proteome</keyword>
<dbReference type="AlphaFoldDB" id="F4Q9T2"/>